<evidence type="ECO:0000256" key="1">
    <source>
        <dbReference type="SAM" id="MobiDB-lite"/>
    </source>
</evidence>
<evidence type="ECO:0000313" key="4">
    <source>
        <dbReference type="EMBL" id="PSR81771.1"/>
    </source>
</evidence>
<feature type="transmembrane region" description="Helical" evidence="2">
    <location>
        <begin position="61"/>
        <end position="78"/>
    </location>
</feature>
<feature type="region of interest" description="Disordered" evidence="1">
    <location>
        <begin position="1"/>
        <end position="20"/>
    </location>
</feature>
<keyword evidence="2" id="KW-0812">Transmembrane</keyword>
<dbReference type="EMBL" id="MLYV02000608">
    <property type="protein sequence ID" value="PSR81771.1"/>
    <property type="molecule type" value="Genomic_DNA"/>
</dbReference>
<evidence type="ECO:0000313" key="5">
    <source>
        <dbReference type="Proteomes" id="UP000186601"/>
    </source>
</evidence>
<proteinExistence type="predicted"/>
<keyword evidence="2" id="KW-1133">Transmembrane helix</keyword>
<comment type="caution">
    <text evidence="4">The sequence shown here is derived from an EMBL/GenBank/DDBJ whole genome shotgun (WGS) entry which is preliminary data.</text>
</comment>
<protein>
    <recommendedName>
        <fullName evidence="3">DUF6535 domain-containing protein</fullName>
    </recommendedName>
</protein>
<evidence type="ECO:0000259" key="3">
    <source>
        <dbReference type="Pfam" id="PF20153"/>
    </source>
</evidence>
<reference evidence="4 5" key="1">
    <citation type="submission" date="2018-02" db="EMBL/GenBank/DDBJ databases">
        <title>Genome sequence of the basidiomycete white-rot fungus Phlebia centrifuga.</title>
        <authorList>
            <person name="Granchi Z."/>
            <person name="Peng M."/>
            <person name="de Vries R.P."/>
            <person name="Hilden K."/>
            <person name="Makela M.R."/>
            <person name="Grigoriev I."/>
            <person name="Riley R."/>
        </authorList>
    </citation>
    <scope>NUCLEOTIDE SEQUENCE [LARGE SCALE GENOMIC DNA]</scope>
    <source>
        <strain evidence="4 5">FBCC195</strain>
    </source>
</reference>
<dbReference type="OrthoDB" id="3219854at2759"/>
<accession>A0A2R6P002</accession>
<dbReference type="Proteomes" id="UP000186601">
    <property type="component" value="Unassembled WGS sequence"/>
</dbReference>
<keyword evidence="5" id="KW-1185">Reference proteome</keyword>
<keyword evidence="2" id="KW-0472">Membrane</keyword>
<evidence type="ECO:0000256" key="2">
    <source>
        <dbReference type="SAM" id="Phobius"/>
    </source>
</evidence>
<gene>
    <name evidence="4" type="ORF">PHLCEN_2v6280</name>
</gene>
<dbReference type="Pfam" id="PF20153">
    <property type="entry name" value="DUF6535"/>
    <property type="match status" value="1"/>
</dbReference>
<feature type="transmembrane region" description="Helical" evidence="2">
    <location>
        <begin position="136"/>
        <end position="155"/>
    </location>
</feature>
<dbReference type="InterPro" id="IPR045338">
    <property type="entry name" value="DUF6535"/>
</dbReference>
<dbReference type="AlphaFoldDB" id="A0A2R6P002"/>
<feature type="domain" description="DUF6535" evidence="3">
    <location>
        <begin position="37"/>
        <end position="217"/>
    </location>
</feature>
<feature type="transmembrane region" description="Helical" evidence="2">
    <location>
        <begin position="222"/>
        <end position="246"/>
    </location>
</feature>
<name>A0A2R6P002_9APHY</name>
<sequence>MATMLPSGRNTRRTEKEGEGLEDAVRSLISAIGPKGWPAMAKTLRDVDQDKIGDCKEDMDALFVFAGLFAAVLTPFLIETYKTLSEDPNDTSVSILRQISSQTRSYTMHAGFLNSTADPENIPAFTLPLLALPINIIWFASLALAVVTASFAILAKQWLREYMSVESTSAQAHLRIRQFRVTALDDWMIFDIAAVLPLLLQLSLGLFFLGLCFFSWTVHPAIGYTIIPIVFGWGILFAFAIIAPALSARCPYKTPRFKRGMRTLRAWVCSHEILRSKLYCGPVHDDGTPVEEEDAVADDKNDVQILTDADTILLDDDLLGTTMLDSLQDTSAEPAKIMDFVVNALRQHLPESNSRMKPIQLLDLSRLPGRVCTFFVGITAQTLIQRIKSEHPIGELEEWMQNAMTILLLFSPRSNFSNTEAHDALTHASAVPTFQTLKTHIFGRLDVARLTLHALYTAIFAQHAEDRCDESCTPESPCITISRLAKQLRLDPQLDFKQLPRAFIGTILRGCLGPCLLHKHSDRRMPFAVQVDLVIATDAVCKDDELLTECTQSLLATDCDPDPTNIIRLSLALLGHRMDPMNNIPLAGLQTCLQLRSQPRLTAVAFGAVIEVVSQTLVRRLESRQGEKWDEWVKDAIIILFSFYDFPLPQIAEEAVQLCMKISLKETCHIVAPEDFPQILAHISQRIPVGGPAVSFDSLLQIPESCSLPATSRNILLDAMTNLLTSLLEPGNDGMDRSGWIIAVIISISDFPMPQNATTALQLYVEKYTMNGTVKVLGSRIKSREAWQALSHILQRLRNSFFQLDMKDVLESIYTLVWENLRLCGLPTCAYNSPDLRELLLPYIKSLPGDIVSILTEHIDRAFDVDPPLEPGVHKSVSSEMHIYSIIVVDRIKDDDIFLQVYLQKVLQQYRDMPVECSKFILGAIRNRYDVGMPLDRLTCVLHLPDISKEAWTAIMDGTATILEPALNSHGQAGAWRDWDAWMKGALLVLLSTSEHIMSASGKRPQASNATKTS</sequence>
<feature type="transmembrane region" description="Helical" evidence="2">
    <location>
        <begin position="187"/>
        <end position="216"/>
    </location>
</feature>
<organism evidence="4 5">
    <name type="scientific">Hermanssonia centrifuga</name>
    <dbReference type="NCBI Taxonomy" id="98765"/>
    <lineage>
        <taxon>Eukaryota</taxon>
        <taxon>Fungi</taxon>
        <taxon>Dikarya</taxon>
        <taxon>Basidiomycota</taxon>
        <taxon>Agaricomycotina</taxon>
        <taxon>Agaricomycetes</taxon>
        <taxon>Polyporales</taxon>
        <taxon>Meruliaceae</taxon>
        <taxon>Hermanssonia</taxon>
    </lineage>
</organism>